<keyword evidence="3" id="KW-0804">Transcription</keyword>
<evidence type="ECO:0000256" key="1">
    <source>
        <dbReference type="ARBA" id="ARBA00023015"/>
    </source>
</evidence>
<evidence type="ECO:0000313" key="6">
    <source>
        <dbReference type="Proteomes" id="UP000240418"/>
    </source>
</evidence>
<evidence type="ECO:0000313" key="5">
    <source>
        <dbReference type="EMBL" id="PSL22245.1"/>
    </source>
</evidence>
<gene>
    <name evidence="5" type="ORF">CLV88_101670</name>
</gene>
<dbReference type="GO" id="GO:0000976">
    <property type="term" value="F:transcription cis-regulatory region binding"/>
    <property type="evidence" value="ECO:0007669"/>
    <property type="project" value="TreeGrafter"/>
</dbReference>
<keyword evidence="1" id="KW-0805">Transcription regulation</keyword>
<comment type="caution">
    <text evidence="5">The sequence shown here is derived from an EMBL/GenBank/DDBJ whole genome shotgun (WGS) entry which is preliminary data.</text>
</comment>
<dbReference type="PANTHER" id="PTHR47894:SF4">
    <property type="entry name" value="HTH-TYPE TRANSCRIPTIONAL REGULATOR GADX"/>
    <property type="match status" value="1"/>
</dbReference>
<dbReference type="InterPro" id="IPR009057">
    <property type="entry name" value="Homeodomain-like_sf"/>
</dbReference>
<protein>
    <submittedName>
        <fullName evidence="5">AraC-like DNA-binding protein</fullName>
    </submittedName>
</protein>
<keyword evidence="6" id="KW-1185">Reference proteome</keyword>
<evidence type="ECO:0000259" key="4">
    <source>
        <dbReference type="PROSITE" id="PS01124"/>
    </source>
</evidence>
<dbReference type="InterPro" id="IPR032687">
    <property type="entry name" value="AraC-type_N"/>
</dbReference>
<feature type="domain" description="HTH araC/xylS-type" evidence="4">
    <location>
        <begin position="230"/>
        <end position="328"/>
    </location>
</feature>
<dbReference type="EMBL" id="PYGJ01000001">
    <property type="protein sequence ID" value="PSL22245.1"/>
    <property type="molecule type" value="Genomic_DNA"/>
</dbReference>
<dbReference type="PROSITE" id="PS01124">
    <property type="entry name" value="HTH_ARAC_FAMILY_2"/>
    <property type="match status" value="1"/>
</dbReference>
<keyword evidence="2 5" id="KW-0238">DNA-binding</keyword>
<sequence>MQKQPRYSVAKMAGPACEALGVDPLRVLRRAELPEDLLANEGRGLTGAQFFALWDALGEECDKPGLPLHMARTFARGPFVPALFAFSCSPNIVTGFERLAVFKPLVAPVKLTVRETEHAVSLEIRSIEPDLHMSDAMSAFEAAYFVEVCRNFTGVDIVPIMVGMPLMSDQETYDDFFGRRAIHSEHATVTLSRADAYRPLISANPELWVGFERDLTRQLARQRRNTAVAIRVRDALLELLPSGQASVDAVCGKLLMSRRSLQRYLKAEGETFQSVLDATREHLSRHYLKSDDLSIEEISFLLAYRDPNSFYRAFHAWTGQTPSEMRAHLS</sequence>
<dbReference type="SUPFAM" id="SSF46689">
    <property type="entry name" value="Homeodomain-like"/>
    <property type="match status" value="1"/>
</dbReference>
<dbReference type="Pfam" id="PF12833">
    <property type="entry name" value="HTH_18"/>
    <property type="match status" value="1"/>
</dbReference>
<dbReference type="GO" id="GO:0005829">
    <property type="term" value="C:cytosol"/>
    <property type="evidence" value="ECO:0007669"/>
    <property type="project" value="TreeGrafter"/>
</dbReference>
<dbReference type="AlphaFoldDB" id="A0A2P8FKN8"/>
<proteinExistence type="predicted"/>
<dbReference type="Proteomes" id="UP000240418">
    <property type="component" value="Unassembled WGS sequence"/>
</dbReference>
<reference evidence="5 6" key="1">
    <citation type="submission" date="2018-03" db="EMBL/GenBank/DDBJ databases">
        <title>Genomic Encyclopedia of Archaeal and Bacterial Type Strains, Phase II (KMG-II): from individual species to whole genera.</title>
        <authorList>
            <person name="Goeker M."/>
        </authorList>
    </citation>
    <scope>NUCLEOTIDE SEQUENCE [LARGE SCALE GENOMIC DNA]</scope>
    <source>
        <strain evidence="5 6">DSM 100673</strain>
    </source>
</reference>
<dbReference type="Pfam" id="PF12625">
    <property type="entry name" value="Arabinose_bd"/>
    <property type="match status" value="1"/>
</dbReference>
<dbReference type="Gene3D" id="1.10.10.60">
    <property type="entry name" value="Homeodomain-like"/>
    <property type="match status" value="1"/>
</dbReference>
<accession>A0A2P8FKN8</accession>
<evidence type="ECO:0000256" key="3">
    <source>
        <dbReference type="ARBA" id="ARBA00023163"/>
    </source>
</evidence>
<dbReference type="OrthoDB" id="9805730at2"/>
<dbReference type="InterPro" id="IPR018060">
    <property type="entry name" value="HTH_AraC"/>
</dbReference>
<dbReference type="SMART" id="SM00342">
    <property type="entry name" value="HTH_ARAC"/>
    <property type="match status" value="1"/>
</dbReference>
<evidence type="ECO:0000256" key="2">
    <source>
        <dbReference type="ARBA" id="ARBA00023125"/>
    </source>
</evidence>
<dbReference type="RefSeq" id="WP_106606915.1">
    <property type="nucleotide sequence ID" value="NZ_PYGJ01000001.1"/>
</dbReference>
<dbReference type="PANTHER" id="PTHR47894">
    <property type="entry name" value="HTH-TYPE TRANSCRIPTIONAL REGULATOR GADX"/>
    <property type="match status" value="1"/>
</dbReference>
<name>A0A2P8FKN8_9RHOB</name>
<organism evidence="5 6">
    <name type="scientific">Shimia abyssi</name>
    <dbReference type="NCBI Taxonomy" id="1662395"/>
    <lineage>
        <taxon>Bacteria</taxon>
        <taxon>Pseudomonadati</taxon>
        <taxon>Pseudomonadota</taxon>
        <taxon>Alphaproteobacteria</taxon>
        <taxon>Rhodobacterales</taxon>
        <taxon>Roseobacteraceae</taxon>
    </lineage>
</organism>
<dbReference type="GO" id="GO:0003700">
    <property type="term" value="F:DNA-binding transcription factor activity"/>
    <property type="evidence" value="ECO:0007669"/>
    <property type="project" value="InterPro"/>
</dbReference>